<dbReference type="OrthoDB" id="239812at2759"/>
<gene>
    <name evidence="12" type="ORF">SPPG_07841</name>
</gene>
<evidence type="ECO:0000256" key="10">
    <source>
        <dbReference type="ARBA" id="ARBA00023310"/>
    </source>
</evidence>
<evidence type="ECO:0000256" key="5">
    <source>
        <dbReference type="ARBA" id="ARBA00022792"/>
    </source>
</evidence>
<keyword evidence="10 11" id="KW-0066">ATP synthesis</keyword>
<evidence type="ECO:0000256" key="8">
    <source>
        <dbReference type="ARBA" id="ARBA00023136"/>
    </source>
</evidence>
<dbReference type="VEuPathDB" id="FungiDB:SPPG_07841"/>
<evidence type="ECO:0000256" key="11">
    <source>
        <dbReference type="RuleBase" id="RU004001"/>
    </source>
</evidence>
<evidence type="ECO:0000256" key="6">
    <source>
        <dbReference type="ARBA" id="ARBA00023065"/>
    </source>
</evidence>
<dbReference type="PROSITE" id="PS00153">
    <property type="entry name" value="ATPASE_GAMMA"/>
    <property type="match status" value="1"/>
</dbReference>
<evidence type="ECO:0000256" key="7">
    <source>
        <dbReference type="ARBA" id="ARBA00023128"/>
    </source>
</evidence>
<dbReference type="InterPro" id="IPR035968">
    <property type="entry name" value="ATP_synth_F1_ATPase_gsu"/>
</dbReference>
<evidence type="ECO:0000256" key="2">
    <source>
        <dbReference type="ARBA" id="ARBA00007681"/>
    </source>
</evidence>
<keyword evidence="9 11" id="KW-0139">CF(1)</keyword>
<dbReference type="GO" id="GO:0046961">
    <property type="term" value="F:proton-transporting ATPase activity, rotational mechanism"/>
    <property type="evidence" value="ECO:0007669"/>
    <property type="project" value="EnsemblFungi"/>
</dbReference>
<comment type="subunit">
    <text evidence="11">F-type ATPases have 2 components, CF(1) - the catalytic core - and CF(0) - the membrane proton channel. CF(1) and CF(0) have multiple subunits.</text>
</comment>
<evidence type="ECO:0000313" key="12">
    <source>
        <dbReference type="EMBL" id="KNC96628.1"/>
    </source>
</evidence>
<comment type="subcellular location">
    <subcellularLocation>
        <location evidence="1">Mitochondrion inner membrane</location>
        <topology evidence="1">Peripheral membrane protein</topology>
    </subcellularLocation>
</comment>
<organism evidence="12 13">
    <name type="scientific">Spizellomyces punctatus (strain DAOM BR117)</name>
    <dbReference type="NCBI Taxonomy" id="645134"/>
    <lineage>
        <taxon>Eukaryota</taxon>
        <taxon>Fungi</taxon>
        <taxon>Fungi incertae sedis</taxon>
        <taxon>Chytridiomycota</taxon>
        <taxon>Chytridiomycota incertae sedis</taxon>
        <taxon>Chytridiomycetes</taxon>
        <taxon>Spizellomycetales</taxon>
        <taxon>Spizellomycetaceae</taxon>
        <taxon>Spizellomyces</taxon>
    </lineage>
</organism>
<dbReference type="PIRSF" id="PIRSF039089">
    <property type="entry name" value="ATP_synthase_gamma"/>
    <property type="match status" value="1"/>
</dbReference>
<dbReference type="PANTHER" id="PTHR11693:SF22">
    <property type="entry name" value="ATP SYNTHASE SUBUNIT GAMMA, MITOCHONDRIAL"/>
    <property type="match status" value="1"/>
</dbReference>
<dbReference type="STRING" id="645134.A0A0L0H7G4"/>
<comment type="similarity">
    <text evidence="2 11">Belongs to the ATPase gamma chain family.</text>
</comment>
<evidence type="ECO:0000256" key="1">
    <source>
        <dbReference type="ARBA" id="ARBA00004637"/>
    </source>
</evidence>
<dbReference type="NCBIfam" id="TIGR01146">
    <property type="entry name" value="ATPsyn_F1gamma"/>
    <property type="match status" value="1"/>
</dbReference>
<evidence type="ECO:0000313" key="13">
    <source>
        <dbReference type="Proteomes" id="UP000053201"/>
    </source>
</evidence>
<keyword evidence="13" id="KW-1185">Reference proteome</keyword>
<reference evidence="12 13" key="1">
    <citation type="submission" date="2009-08" db="EMBL/GenBank/DDBJ databases">
        <title>The Genome Sequence of Spizellomyces punctatus strain DAOM BR117.</title>
        <authorList>
            <consortium name="The Broad Institute Genome Sequencing Platform"/>
            <person name="Russ C."/>
            <person name="Cuomo C."/>
            <person name="Shea T."/>
            <person name="Young S.K."/>
            <person name="Zeng Q."/>
            <person name="Koehrsen M."/>
            <person name="Haas B."/>
            <person name="Borodovsky M."/>
            <person name="Guigo R."/>
            <person name="Alvarado L."/>
            <person name="Berlin A."/>
            <person name="Bochicchio J."/>
            <person name="Borenstein D."/>
            <person name="Chapman S."/>
            <person name="Chen Z."/>
            <person name="Engels R."/>
            <person name="Freedman E."/>
            <person name="Gellesch M."/>
            <person name="Goldberg J."/>
            <person name="Griggs A."/>
            <person name="Gujja S."/>
            <person name="Heiman D."/>
            <person name="Hepburn T."/>
            <person name="Howarth C."/>
            <person name="Jen D."/>
            <person name="Larson L."/>
            <person name="Lewis B."/>
            <person name="Mehta T."/>
            <person name="Park D."/>
            <person name="Pearson M."/>
            <person name="Roberts A."/>
            <person name="Saif S."/>
            <person name="Shenoy N."/>
            <person name="Sisk P."/>
            <person name="Stolte C."/>
            <person name="Sykes S."/>
            <person name="Thomson T."/>
            <person name="Walk T."/>
            <person name="White J."/>
            <person name="Yandava C."/>
            <person name="Burger G."/>
            <person name="Gray M.W."/>
            <person name="Holland P.W.H."/>
            <person name="King N."/>
            <person name="Lang F.B.F."/>
            <person name="Roger A.J."/>
            <person name="Ruiz-Trillo I."/>
            <person name="Lander E."/>
            <person name="Nusbaum C."/>
        </authorList>
    </citation>
    <scope>NUCLEOTIDE SEQUENCE [LARGE SCALE GENOMIC DNA]</scope>
    <source>
        <strain evidence="12 13">DAOM BR117</strain>
    </source>
</reference>
<dbReference type="GO" id="GO:0046933">
    <property type="term" value="F:proton-transporting ATP synthase activity, rotational mechanism"/>
    <property type="evidence" value="ECO:0007669"/>
    <property type="project" value="EnsemblFungi"/>
</dbReference>
<dbReference type="CDD" id="cd12151">
    <property type="entry name" value="F1-ATPase_gamma"/>
    <property type="match status" value="1"/>
</dbReference>
<dbReference type="SUPFAM" id="SSF52943">
    <property type="entry name" value="ATP synthase (F1-ATPase), gamma subunit"/>
    <property type="match status" value="1"/>
</dbReference>
<evidence type="ECO:0000256" key="3">
    <source>
        <dbReference type="ARBA" id="ARBA00022448"/>
    </source>
</evidence>
<dbReference type="GeneID" id="27691029"/>
<dbReference type="EMBL" id="KQ257467">
    <property type="protein sequence ID" value="KNC96628.1"/>
    <property type="molecule type" value="Genomic_DNA"/>
</dbReference>
<dbReference type="AlphaFoldDB" id="A0A0L0H7G4"/>
<protein>
    <recommendedName>
        <fullName evidence="11">ATP synthase subunit gamma</fullName>
    </recommendedName>
</protein>
<proteinExistence type="inferred from homology"/>
<dbReference type="Gene3D" id="3.40.1380.10">
    <property type="match status" value="1"/>
</dbReference>
<dbReference type="InParanoid" id="A0A0L0H7G4"/>
<sequence length="296" mass="32147">MLAVRSLPRVASAATGQPAISFGVQTRNMATLKEISVRLKSVSNIAKITKSMKMIASTKVTKAQRVMETARVYGNSATALYQHTGTSTNEESGKPLVVVVSSDRGLCGGIHSSLSKTTRKYLSAHPEAALAILGQKAKAQLQRDSRQQIVVTFDSVAKNLPTWTEAALIADEILKTGIEFETANIIYNKFKSVIAFDTVIVPVHSYKALLESPKLSAYEVEDPVLKNYEEFTLANTVFWGIAEGNASEMAAKRTAMENATKNAGEMIQKLTLTYNRSRQATITNELIDIITGAMAV</sequence>
<dbReference type="InterPro" id="IPR000131">
    <property type="entry name" value="ATP_synth_F1_gsu"/>
</dbReference>
<name>A0A0L0H7G4_SPIPD</name>
<dbReference type="FunFam" id="3.40.1380.10:FF:000003">
    <property type="entry name" value="ATP synthase subunit gamma"/>
    <property type="match status" value="1"/>
</dbReference>
<evidence type="ECO:0000256" key="4">
    <source>
        <dbReference type="ARBA" id="ARBA00022781"/>
    </source>
</evidence>
<dbReference type="Gene3D" id="1.10.287.80">
    <property type="entry name" value="ATP synthase, gamma subunit, helix hairpin domain"/>
    <property type="match status" value="1"/>
</dbReference>
<evidence type="ECO:0000256" key="9">
    <source>
        <dbReference type="ARBA" id="ARBA00023196"/>
    </source>
</evidence>
<keyword evidence="4 11" id="KW-0375">Hydrogen ion transport</keyword>
<dbReference type="eggNOG" id="KOG1531">
    <property type="taxonomic scope" value="Eukaryota"/>
</dbReference>
<keyword evidence="5" id="KW-0999">Mitochondrion inner membrane</keyword>
<dbReference type="PANTHER" id="PTHR11693">
    <property type="entry name" value="ATP SYNTHASE GAMMA CHAIN"/>
    <property type="match status" value="1"/>
</dbReference>
<dbReference type="PRINTS" id="PR00126">
    <property type="entry name" value="ATPASEGAMMA"/>
</dbReference>
<keyword evidence="6 11" id="KW-0406">Ion transport</keyword>
<keyword evidence="8" id="KW-0472">Membrane</keyword>
<dbReference type="InterPro" id="IPR023632">
    <property type="entry name" value="ATP_synth_F1_gsu_CS"/>
</dbReference>
<dbReference type="RefSeq" id="XP_016604668.1">
    <property type="nucleotide sequence ID" value="XM_016755993.1"/>
</dbReference>
<dbReference type="GO" id="GO:0005743">
    <property type="term" value="C:mitochondrial inner membrane"/>
    <property type="evidence" value="ECO:0007669"/>
    <property type="project" value="UniProtKB-SubCell"/>
</dbReference>
<accession>A0A0L0H7G4</accession>
<dbReference type="Pfam" id="PF00231">
    <property type="entry name" value="ATP-synt"/>
    <property type="match status" value="1"/>
</dbReference>
<keyword evidence="3 11" id="KW-0813">Transport</keyword>
<dbReference type="Proteomes" id="UP000053201">
    <property type="component" value="Unassembled WGS sequence"/>
</dbReference>
<dbReference type="GO" id="GO:0045259">
    <property type="term" value="C:proton-transporting ATP synthase complex"/>
    <property type="evidence" value="ECO:0007669"/>
    <property type="project" value="UniProtKB-KW"/>
</dbReference>
<dbReference type="FunCoup" id="A0A0L0H7G4">
    <property type="interactions" value="274"/>
</dbReference>
<keyword evidence="7" id="KW-0496">Mitochondrion</keyword>
<dbReference type="FunFam" id="1.10.287.80:FF:000001">
    <property type="entry name" value="ATP synthase gamma chain"/>
    <property type="match status" value="1"/>
</dbReference>
<dbReference type="OMA" id="MQITSAM"/>